<evidence type="ECO:0000256" key="2">
    <source>
        <dbReference type="SAM" id="Phobius"/>
    </source>
</evidence>
<feature type="region of interest" description="Disordered" evidence="1">
    <location>
        <begin position="20"/>
        <end position="95"/>
    </location>
</feature>
<keyword evidence="2" id="KW-0472">Membrane</keyword>
<feature type="compositionally biased region" description="Pro residues" evidence="1">
    <location>
        <begin position="365"/>
        <end position="387"/>
    </location>
</feature>
<feature type="compositionally biased region" description="Polar residues" evidence="1">
    <location>
        <begin position="22"/>
        <end position="31"/>
    </location>
</feature>
<keyword evidence="2" id="KW-0812">Transmembrane</keyword>
<protein>
    <submittedName>
        <fullName evidence="3">Uncharacterized protein</fullName>
    </submittedName>
</protein>
<feature type="region of interest" description="Disordered" evidence="1">
    <location>
        <begin position="278"/>
        <end position="391"/>
    </location>
</feature>
<feature type="compositionally biased region" description="Gly residues" evidence="1">
    <location>
        <begin position="289"/>
        <end position="300"/>
    </location>
</feature>
<reference evidence="3" key="1">
    <citation type="journal article" date="2020" name="Fungal Divers.">
        <title>Resolving the Mortierellaceae phylogeny through synthesis of multi-gene phylogenetics and phylogenomics.</title>
        <authorList>
            <person name="Vandepol N."/>
            <person name="Liber J."/>
            <person name="Desiro A."/>
            <person name="Na H."/>
            <person name="Kennedy M."/>
            <person name="Barry K."/>
            <person name="Grigoriev I.V."/>
            <person name="Miller A.N."/>
            <person name="O'Donnell K."/>
            <person name="Stajich J.E."/>
            <person name="Bonito G."/>
        </authorList>
    </citation>
    <scope>NUCLEOTIDE SEQUENCE</scope>
    <source>
        <strain evidence="3">BC1065</strain>
    </source>
</reference>
<feature type="region of interest" description="Disordered" evidence="1">
    <location>
        <begin position="192"/>
        <end position="232"/>
    </location>
</feature>
<dbReference type="AlphaFoldDB" id="A0A9P6UBA7"/>
<proteinExistence type="predicted"/>
<feature type="transmembrane region" description="Helical" evidence="2">
    <location>
        <begin position="252"/>
        <end position="273"/>
    </location>
</feature>
<sequence>MIDPIPKALSGQVVLEGLGSDPTYSASSSPVSDARAPQTLEGTPQLCSTPASSPARSPHEVRWTPVPDLPTLHSGPHTYIPPPAASADDVEHERLGSSPQVYLEHASPVYRQNGIPDSSTTAGYGGPYFTPYPQHQQPYPQLQPQPYPQPVVDPTLASSTQHHVVEQQSYVQSTSHLPLDYIPLPISTESTLAMPPVPTPPSTLGHSPGVSSRPNQPYPVSGATQKSAFQGTSIVNRPLTPVKKPGPQIRKWFFTALFVVVIVGTVATAASLIKRAVDRPNSGEEVGSSPGGGGGGGGGTSSHSTSKPTESASVAAGSKPTATFSAPSSNTTGSPSQPPQPQQPQPQPQPPEPKSTQGPVSPVNPVDPVPPPPPPPPTQQPPRPSPTPSKSDAYFTCTAPCVDAFWPCRSGCTSEDIYKACAGNCGDDAGCKIGCEFSSPCFQGCDSVKNRCMDQCGSPF</sequence>
<evidence type="ECO:0000313" key="3">
    <source>
        <dbReference type="EMBL" id="KAG0267311.1"/>
    </source>
</evidence>
<feature type="compositionally biased region" description="Polar residues" evidence="1">
    <location>
        <begin position="202"/>
        <end position="215"/>
    </location>
</feature>
<dbReference type="EMBL" id="JAAAJB010000077">
    <property type="protein sequence ID" value="KAG0267311.1"/>
    <property type="molecule type" value="Genomic_DNA"/>
</dbReference>
<feature type="compositionally biased region" description="Polar residues" evidence="1">
    <location>
        <begin position="222"/>
        <end position="232"/>
    </location>
</feature>
<dbReference type="Proteomes" id="UP000807716">
    <property type="component" value="Unassembled WGS sequence"/>
</dbReference>
<dbReference type="OrthoDB" id="10600521at2759"/>
<name>A0A9P6UBA7_9FUNG</name>
<evidence type="ECO:0000313" key="4">
    <source>
        <dbReference type="Proteomes" id="UP000807716"/>
    </source>
</evidence>
<accession>A0A9P6UBA7</accession>
<comment type="caution">
    <text evidence="3">The sequence shown here is derived from an EMBL/GenBank/DDBJ whole genome shotgun (WGS) entry which is preliminary data.</text>
</comment>
<keyword evidence="4" id="KW-1185">Reference proteome</keyword>
<feature type="compositionally biased region" description="Pro residues" evidence="1">
    <location>
        <begin position="336"/>
        <end position="353"/>
    </location>
</feature>
<organism evidence="3 4">
    <name type="scientific">Actinomortierella ambigua</name>
    <dbReference type="NCBI Taxonomy" id="1343610"/>
    <lineage>
        <taxon>Eukaryota</taxon>
        <taxon>Fungi</taxon>
        <taxon>Fungi incertae sedis</taxon>
        <taxon>Mucoromycota</taxon>
        <taxon>Mortierellomycotina</taxon>
        <taxon>Mortierellomycetes</taxon>
        <taxon>Mortierellales</taxon>
        <taxon>Mortierellaceae</taxon>
        <taxon>Actinomortierella</taxon>
    </lineage>
</organism>
<keyword evidence="2" id="KW-1133">Transmembrane helix</keyword>
<evidence type="ECO:0000256" key="1">
    <source>
        <dbReference type="SAM" id="MobiDB-lite"/>
    </source>
</evidence>
<feature type="compositionally biased region" description="Polar residues" evidence="1">
    <location>
        <begin position="320"/>
        <end position="333"/>
    </location>
</feature>
<gene>
    <name evidence="3" type="ORF">DFQ27_008871</name>
</gene>
<feature type="compositionally biased region" description="Polar residues" evidence="1">
    <location>
        <begin position="40"/>
        <end position="55"/>
    </location>
</feature>